<dbReference type="PROSITE" id="PS51257">
    <property type="entry name" value="PROKAR_LIPOPROTEIN"/>
    <property type="match status" value="1"/>
</dbReference>
<dbReference type="InterPro" id="IPR019853">
    <property type="entry name" value="GldB-like"/>
</dbReference>
<proteinExistence type="predicted"/>
<dbReference type="Pfam" id="PF25594">
    <property type="entry name" value="GldB_lipo"/>
    <property type="match status" value="1"/>
</dbReference>
<dbReference type="AlphaFoldDB" id="A0A4R2P386"/>
<sequence>MRKIVSFLLLLLILISCKKENKLEVDVSTISVDVKLARFDVDFYNSTPETLSKTKEIYPMFFPHDIDSVWINKIQNKDERELFAETIKKYPDLSFLEKELEQLFQHVKYYNENFKEPVVVTMLTNVDYENRVLFDAGLLLISLDCYLGISHEFYVDFPEYIKQNNRKDHIIVDVANAIINKQMPPNNERSFINKMIYEGKKMYVLDAYLPTISDREKIGYEETKFKWALESEEEIWKYFIEKELLYDTDSKLNKRFLDVAPFSKFYLGEDNLSPGQIGVWIGWQIVRSYMQNNDVSLPELLQTEEDIIFKKSKYKPKR</sequence>
<accession>A0A4R2P386</accession>
<dbReference type="EMBL" id="SLXM01000001">
    <property type="protein sequence ID" value="TCP28361.1"/>
    <property type="molecule type" value="Genomic_DNA"/>
</dbReference>
<evidence type="ECO:0000313" key="1">
    <source>
        <dbReference type="EMBL" id="TCP28361.1"/>
    </source>
</evidence>
<gene>
    <name evidence="1" type="ORF">EV195_101537</name>
</gene>
<dbReference type="Proteomes" id="UP000294564">
    <property type="component" value="Unassembled WGS sequence"/>
</dbReference>
<comment type="caution">
    <text evidence="1">The sequence shown here is derived from an EMBL/GenBank/DDBJ whole genome shotgun (WGS) entry which is preliminary data.</text>
</comment>
<protein>
    <submittedName>
        <fullName evidence="1">Protein involved in gliding motility GldB</fullName>
    </submittedName>
</protein>
<dbReference type="NCBIfam" id="TIGR03514">
    <property type="entry name" value="GldB_lipo"/>
    <property type="match status" value="1"/>
</dbReference>
<dbReference type="RefSeq" id="WP_132792484.1">
    <property type="nucleotide sequence ID" value="NZ_SLXM01000001.1"/>
</dbReference>
<reference evidence="1 2" key="1">
    <citation type="submission" date="2019-03" db="EMBL/GenBank/DDBJ databases">
        <title>Genomic Encyclopedia of Type Strains, Phase IV (KMG-IV): sequencing the most valuable type-strain genomes for metagenomic binning, comparative biology and taxonomic classification.</title>
        <authorList>
            <person name="Goeker M."/>
        </authorList>
    </citation>
    <scope>NUCLEOTIDE SEQUENCE [LARGE SCALE GENOMIC DNA]</scope>
    <source>
        <strain evidence="1 2">DSM 14836</strain>
    </source>
</reference>
<evidence type="ECO:0000313" key="2">
    <source>
        <dbReference type="Proteomes" id="UP000294564"/>
    </source>
</evidence>
<dbReference type="OrthoDB" id="976022at2"/>
<name>A0A4R2P386_9FLAO</name>
<keyword evidence="2" id="KW-1185">Reference proteome</keyword>
<organism evidence="1 2">
    <name type="scientific">Tenacibaculum skagerrakense</name>
    <dbReference type="NCBI Taxonomy" id="186571"/>
    <lineage>
        <taxon>Bacteria</taxon>
        <taxon>Pseudomonadati</taxon>
        <taxon>Bacteroidota</taxon>
        <taxon>Flavobacteriia</taxon>
        <taxon>Flavobacteriales</taxon>
        <taxon>Flavobacteriaceae</taxon>
        <taxon>Tenacibaculum</taxon>
    </lineage>
</organism>